<dbReference type="Proteomes" id="UP001497453">
    <property type="component" value="Chromosome 5"/>
</dbReference>
<dbReference type="EMBL" id="OZ037948">
    <property type="protein sequence ID" value="CAL1708552.1"/>
    <property type="molecule type" value="Genomic_DNA"/>
</dbReference>
<accession>A0ABP1DP82</accession>
<keyword evidence="2" id="KW-1185">Reference proteome</keyword>
<reference evidence="2" key="1">
    <citation type="submission" date="2024-04" db="EMBL/GenBank/DDBJ databases">
        <authorList>
            <person name="Shaw F."/>
            <person name="Minotto A."/>
        </authorList>
    </citation>
    <scope>NUCLEOTIDE SEQUENCE [LARGE SCALE GENOMIC DNA]</scope>
</reference>
<organism evidence="1 2">
    <name type="scientific">Somion occarium</name>
    <dbReference type="NCBI Taxonomy" id="3059160"/>
    <lineage>
        <taxon>Eukaryota</taxon>
        <taxon>Fungi</taxon>
        <taxon>Dikarya</taxon>
        <taxon>Basidiomycota</taxon>
        <taxon>Agaricomycotina</taxon>
        <taxon>Agaricomycetes</taxon>
        <taxon>Polyporales</taxon>
        <taxon>Cerrenaceae</taxon>
        <taxon>Somion</taxon>
    </lineage>
</organism>
<evidence type="ECO:0000313" key="2">
    <source>
        <dbReference type="Proteomes" id="UP001497453"/>
    </source>
</evidence>
<sequence>MLVLAELQDKSLNLLGKRDCCPYIVLQDLRKNLWRILTSFNQPVRSHAAFTFGLGDETASSRISCHFFGECDTVLACRDDWTPLSTGLVPDTSKSFGGVFDI</sequence>
<protein>
    <submittedName>
        <fullName evidence="1">Uncharacterized protein</fullName>
    </submittedName>
</protein>
<proteinExistence type="predicted"/>
<gene>
    <name evidence="1" type="ORF">GFSPODELE1_LOCUS6903</name>
</gene>
<name>A0ABP1DP82_9APHY</name>
<evidence type="ECO:0000313" key="1">
    <source>
        <dbReference type="EMBL" id="CAL1708552.1"/>
    </source>
</evidence>